<dbReference type="Proteomes" id="UP000254631">
    <property type="component" value="Unassembled WGS sequence"/>
</dbReference>
<protein>
    <submittedName>
        <fullName evidence="9">DUF421 domain-containing protein</fullName>
    </submittedName>
    <submittedName>
        <fullName evidence="10">Protein of uncharacterized function (DUF421)</fullName>
    </submittedName>
</protein>
<feature type="domain" description="YetF C-terminal" evidence="8">
    <location>
        <begin position="94"/>
        <end position="158"/>
    </location>
</feature>
<evidence type="ECO:0000256" key="1">
    <source>
        <dbReference type="ARBA" id="ARBA00004651"/>
    </source>
</evidence>
<accession>A0A128JUN8</accession>
<dbReference type="RefSeq" id="WP_011945242.1">
    <property type="nucleotide sequence ID" value="NZ_BAZA01000259.1"/>
</dbReference>
<dbReference type="EMBL" id="UGOL01000001">
    <property type="protein sequence ID" value="STX78179.1"/>
    <property type="molecule type" value="Genomic_DNA"/>
</dbReference>
<evidence type="ECO:0000256" key="7">
    <source>
        <dbReference type="SAM" id="Phobius"/>
    </source>
</evidence>
<dbReference type="InterPro" id="IPR007353">
    <property type="entry name" value="DUF421"/>
</dbReference>
<evidence type="ECO:0000256" key="5">
    <source>
        <dbReference type="ARBA" id="ARBA00022989"/>
    </source>
</evidence>
<evidence type="ECO:0000256" key="2">
    <source>
        <dbReference type="ARBA" id="ARBA00006448"/>
    </source>
</evidence>
<evidence type="ECO:0000313" key="11">
    <source>
        <dbReference type="Proteomes" id="UP000254631"/>
    </source>
</evidence>
<evidence type="ECO:0000313" key="10">
    <source>
        <dbReference type="EMBL" id="STX78179.1"/>
    </source>
</evidence>
<evidence type="ECO:0000256" key="6">
    <source>
        <dbReference type="ARBA" id="ARBA00023136"/>
    </source>
</evidence>
<dbReference type="Proteomes" id="UP001071279">
    <property type="component" value="Unassembled WGS sequence"/>
</dbReference>
<feature type="transmembrane region" description="Helical" evidence="7">
    <location>
        <begin position="45"/>
        <end position="62"/>
    </location>
</feature>
<dbReference type="OMA" id="AYHSHNF"/>
<feature type="transmembrane region" description="Helical" evidence="7">
    <location>
        <begin position="68"/>
        <end position="92"/>
    </location>
</feature>
<comment type="similarity">
    <text evidence="2">Belongs to the UPF0702 family.</text>
</comment>
<organism evidence="10 11">
    <name type="scientific">Legionella pneumophila</name>
    <dbReference type="NCBI Taxonomy" id="446"/>
    <lineage>
        <taxon>Bacteria</taxon>
        <taxon>Pseudomonadati</taxon>
        <taxon>Pseudomonadota</taxon>
        <taxon>Gammaproteobacteria</taxon>
        <taxon>Legionellales</taxon>
        <taxon>Legionellaceae</taxon>
        <taxon>Legionella</taxon>
    </lineage>
</organism>
<comment type="subcellular location">
    <subcellularLocation>
        <location evidence="1">Cell membrane</location>
        <topology evidence="1">Multi-pass membrane protein</topology>
    </subcellularLocation>
</comment>
<evidence type="ECO:0000256" key="4">
    <source>
        <dbReference type="ARBA" id="ARBA00022692"/>
    </source>
</evidence>
<dbReference type="InterPro" id="IPR023090">
    <property type="entry name" value="UPF0702_alpha/beta_dom_sf"/>
</dbReference>
<dbReference type="Pfam" id="PF04239">
    <property type="entry name" value="DUF421"/>
    <property type="match status" value="1"/>
</dbReference>
<reference evidence="10 11" key="1">
    <citation type="submission" date="2018-06" db="EMBL/GenBank/DDBJ databases">
        <authorList>
            <consortium name="Pathogen Informatics"/>
            <person name="Doyle S."/>
        </authorList>
    </citation>
    <scope>NUCLEOTIDE SEQUENCE [LARGE SCALE GENOMIC DNA]</scope>
    <source>
        <strain evidence="10 11">NCTC12000</strain>
    </source>
</reference>
<dbReference type="AlphaFoldDB" id="A0A128JUN8"/>
<dbReference type="GO" id="GO:0005886">
    <property type="term" value="C:plasma membrane"/>
    <property type="evidence" value="ECO:0007669"/>
    <property type="project" value="UniProtKB-SubCell"/>
</dbReference>
<proteinExistence type="inferred from homology"/>
<evidence type="ECO:0000313" key="9">
    <source>
        <dbReference type="EMBL" id="MCZ4719826.1"/>
    </source>
</evidence>
<evidence type="ECO:0000256" key="3">
    <source>
        <dbReference type="ARBA" id="ARBA00022475"/>
    </source>
</evidence>
<name>A0A128JUN8_LEGPN</name>
<dbReference type="Gene3D" id="3.30.240.20">
    <property type="entry name" value="bsu07140 like domains"/>
    <property type="match status" value="1"/>
</dbReference>
<dbReference type="PANTHER" id="PTHR34582">
    <property type="entry name" value="UPF0702 TRANSMEMBRANE PROTEIN YCAP"/>
    <property type="match status" value="1"/>
</dbReference>
<gene>
    <name evidence="10" type="ORF">NCTC12000_00054</name>
    <name evidence="9" type="ORF">O6C86_11455</name>
</gene>
<keyword evidence="4 7" id="KW-0812">Transmembrane</keyword>
<keyword evidence="6 7" id="KW-0472">Membrane</keyword>
<keyword evidence="5 7" id="KW-1133">Transmembrane helix</keyword>
<dbReference type="EMBL" id="JAPXIC010000074">
    <property type="protein sequence ID" value="MCZ4719826.1"/>
    <property type="molecule type" value="Genomic_DNA"/>
</dbReference>
<keyword evidence="3" id="KW-1003">Cell membrane</keyword>
<sequence>MWLDYLHKINSDPNLLYLFIRTFIIYVFAIFIIRVGNTRYNFETAFDYIFVFVIGAVLSRAINGNSTLISAMAGSSLLIFLHWVFAICSFYSHGFGKLVKGKSVLLIQDGQLIWSALKRHQVTEEDLRQVFREKLNASDLTTVKEARLERTGRISFITYK</sequence>
<dbReference type="PANTHER" id="PTHR34582:SF6">
    <property type="entry name" value="UPF0702 TRANSMEMBRANE PROTEIN YCAP"/>
    <property type="match status" value="1"/>
</dbReference>
<evidence type="ECO:0000259" key="8">
    <source>
        <dbReference type="Pfam" id="PF04239"/>
    </source>
</evidence>
<reference evidence="9" key="2">
    <citation type="submission" date="2022-12" db="EMBL/GenBank/DDBJ databases">
        <title>Comparative genomics of Legionella pneumophila isolates from the West Bank and Germany support molecular epidemiology of Legionnaires disease.</title>
        <authorList>
            <person name="Zayed A.R."/>
            <person name="Bitar D.M."/>
            <person name="Steinert M."/>
            <person name="Lueck C."/>
            <person name="Brettar I."/>
            <person name="Hoefle M.G."/>
            <person name="Bunk B."/>
        </authorList>
    </citation>
    <scope>NUCLEOTIDE SEQUENCE</scope>
    <source>
        <strain evidence="9">H23</strain>
    </source>
</reference>
<feature type="transmembrane region" description="Helical" evidence="7">
    <location>
        <begin position="15"/>
        <end position="33"/>
    </location>
</feature>